<proteinExistence type="inferred from homology"/>
<dbReference type="PANTHER" id="PTHR43133:SF62">
    <property type="entry name" value="RNA POLYMERASE SIGMA FACTOR SIGZ"/>
    <property type="match status" value="1"/>
</dbReference>
<feature type="domain" description="RNA polymerase sigma factor 70 region 4 type 2" evidence="6">
    <location>
        <begin position="123"/>
        <end position="175"/>
    </location>
</feature>
<keyword evidence="8" id="KW-1185">Reference proteome</keyword>
<dbReference type="NCBIfam" id="TIGR02937">
    <property type="entry name" value="sigma70-ECF"/>
    <property type="match status" value="1"/>
</dbReference>
<dbReference type="SUPFAM" id="SSF88659">
    <property type="entry name" value="Sigma3 and sigma4 domains of RNA polymerase sigma factors"/>
    <property type="match status" value="1"/>
</dbReference>
<dbReference type="GO" id="GO:0003677">
    <property type="term" value="F:DNA binding"/>
    <property type="evidence" value="ECO:0007669"/>
    <property type="project" value="InterPro"/>
</dbReference>
<dbReference type="SUPFAM" id="SSF88946">
    <property type="entry name" value="Sigma2 domain of RNA polymerase sigma factors"/>
    <property type="match status" value="1"/>
</dbReference>
<dbReference type="InterPro" id="IPR007627">
    <property type="entry name" value="RNA_pol_sigma70_r2"/>
</dbReference>
<evidence type="ECO:0000256" key="1">
    <source>
        <dbReference type="ARBA" id="ARBA00010641"/>
    </source>
</evidence>
<evidence type="ECO:0000259" key="6">
    <source>
        <dbReference type="Pfam" id="PF08281"/>
    </source>
</evidence>
<evidence type="ECO:0000256" key="4">
    <source>
        <dbReference type="ARBA" id="ARBA00023163"/>
    </source>
</evidence>
<dbReference type="RefSeq" id="WP_109821826.1">
    <property type="nucleotide sequence ID" value="NZ_QGKL01000009.1"/>
</dbReference>
<dbReference type="InterPro" id="IPR013249">
    <property type="entry name" value="RNA_pol_sigma70_r4_t2"/>
</dbReference>
<dbReference type="InterPro" id="IPR013325">
    <property type="entry name" value="RNA_pol_sigma_r2"/>
</dbReference>
<keyword evidence="3" id="KW-0731">Sigma factor</keyword>
<dbReference type="InterPro" id="IPR036388">
    <property type="entry name" value="WH-like_DNA-bd_sf"/>
</dbReference>
<keyword evidence="4" id="KW-0804">Transcription</keyword>
<evidence type="ECO:0000256" key="2">
    <source>
        <dbReference type="ARBA" id="ARBA00023015"/>
    </source>
</evidence>
<sequence length="180" mass="20840">MEDNFAELLELCAEQDQRAFKKLYQEASPKLYSLALRLLQKPELAEDVLQEAFIKIWQKAGTYNSQKGKAFTWMATVTRNTSLDKLRSLKLKAAETNVQYEGLDFASDDLEPDHQEDLSQEMQRLRECLKQLQPAQRECILLSYYYGHTHQELSVKLNKPLGTVKAWIRRGLESLKPCLS</sequence>
<dbReference type="Pfam" id="PF08281">
    <property type="entry name" value="Sigma70_r4_2"/>
    <property type="match status" value="1"/>
</dbReference>
<comment type="similarity">
    <text evidence="1">Belongs to the sigma-70 factor family. ECF subfamily.</text>
</comment>
<dbReference type="GO" id="GO:0006352">
    <property type="term" value="P:DNA-templated transcription initiation"/>
    <property type="evidence" value="ECO:0007669"/>
    <property type="project" value="InterPro"/>
</dbReference>
<name>A0A317CRG3_9GAMM</name>
<keyword evidence="2" id="KW-0805">Transcription regulation</keyword>
<dbReference type="Proteomes" id="UP000245506">
    <property type="component" value="Unassembled WGS sequence"/>
</dbReference>
<evidence type="ECO:0000313" key="7">
    <source>
        <dbReference type="EMBL" id="PWQ99020.1"/>
    </source>
</evidence>
<gene>
    <name evidence="7" type="ORF">DKT75_02365</name>
</gene>
<comment type="caution">
    <text evidence="7">The sequence shown here is derived from an EMBL/GenBank/DDBJ whole genome shotgun (WGS) entry which is preliminary data.</text>
</comment>
<feature type="domain" description="RNA polymerase sigma-70 region 2" evidence="5">
    <location>
        <begin position="23"/>
        <end position="89"/>
    </location>
</feature>
<evidence type="ECO:0000313" key="8">
    <source>
        <dbReference type="Proteomes" id="UP000245506"/>
    </source>
</evidence>
<protein>
    <submittedName>
        <fullName evidence="7">RNA polymerase subunit sigma-24</fullName>
    </submittedName>
</protein>
<evidence type="ECO:0000256" key="3">
    <source>
        <dbReference type="ARBA" id="ARBA00023082"/>
    </source>
</evidence>
<evidence type="ECO:0000259" key="5">
    <source>
        <dbReference type="Pfam" id="PF04542"/>
    </source>
</evidence>
<accession>A0A317CRG3</accession>
<dbReference type="EMBL" id="QGKL01000009">
    <property type="protein sequence ID" value="PWQ99020.1"/>
    <property type="molecule type" value="Genomic_DNA"/>
</dbReference>
<dbReference type="OrthoDB" id="9784272at2"/>
<dbReference type="Gene3D" id="1.10.1740.10">
    <property type="match status" value="1"/>
</dbReference>
<dbReference type="InterPro" id="IPR039425">
    <property type="entry name" value="RNA_pol_sigma-70-like"/>
</dbReference>
<dbReference type="Gene3D" id="1.10.10.10">
    <property type="entry name" value="Winged helix-like DNA-binding domain superfamily/Winged helix DNA-binding domain"/>
    <property type="match status" value="1"/>
</dbReference>
<organism evidence="7 8">
    <name type="scientific">Leucothrix arctica</name>
    <dbReference type="NCBI Taxonomy" id="1481894"/>
    <lineage>
        <taxon>Bacteria</taxon>
        <taxon>Pseudomonadati</taxon>
        <taxon>Pseudomonadota</taxon>
        <taxon>Gammaproteobacteria</taxon>
        <taxon>Thiotrichales</taxon>
        <taxon>Thiotrichaceae</taxon>
        <taxon>Leucothrix</taxon>
    </lineage>
</organism>
<dbReference type="InterPro" id="IPR014284">
    <property type="entry name" value="RNA_pol_sigma-70_dom"/>
</dbReference>
<reference evidence="7 8" key="1">
    <citation type="submission" date="2018-05" db="EMBL/GenBank/DDBJ databases">
        <title>Leucothrix arctica sp. nov., isolated from Arctic seawater.</title>
        <authorList>
            <person name="Choi A."/>
            <person name="Baek K."/>
        </authorList>
    </citation>
    <scope>NUCLEOTIDE SEQUENCE [LARGE SCALE GENOMIC DNA]</scope>
    <source>
        <strain evidence="7 8">IMCC9719</strain>
    </source>
</reference>
<dbReference type="InterPro" id="IPR013324">
    <property type="entry name" value="RNA_pol_sigma_r3/r4-like"/>
</dbReference>
<dbReference type="GO" id="GO:0016987">
    <property type="term" value="F:sigma factor activity"/>
    <property type="evidence" value="ECO:0007669"/>
    <property type="project" value="UniProtKB-KW"/>
</dbReference>
<dbReference type="PANTHER" id="PTHR43133">
    <property type="entry name" value="RNA POLYMERASE ECF-TYPE SIGMA FACTO"/>
    <property type="match status" value="1"/>
</dbReference>
<dbReference type="AlphaFoldDB" id="A0A317CRG3"/>
<dbReference type="Pfam" id="PF04542">
    <property type="entry name" value="Sigma70_r2"/>
    <property type="match status" value="1"/>
</dbReference>
<dbReference type="CDD" id="cd06171">
    <property type="entry name" value="Sigma70_r4"/>
    <property type="match status" value="1"/>
</dbReference>